<name>A0A8X6I696_TRICU</name>
<keyword evidence="2" id="KW-1185">Reference proteome</keyword>
<dbReference type="InterPro" id="IPR035899">
    <property type="entry name" value="DBL_dom_sf"/>
</dbReference>
<organism evidence="1 2">
    <name type="scientific">Trichonephila clavata</name>
    <name type="common">Joro spider</name>
    <name type="synonym">Nephila clavata</name>
    <dbReference type="NCBI Taxonomy" id="2740835"/>
    <lineage>
        <taxon>Eukaryota</taxon>
        <taxon>Metazoa</taxon>
        <taxon>Ecdysozoa</taxon>
        <taxon>Arthropoda</taxon>
        <taxon>Chelicerata</taxon>
        <taxon>Arachnida</taxon>
        <taxon>Araneae</taxon>
        <taxon>Araneomorphae</taxon>
        <taxon>Entelegynae</taxon>
        <taxon>Araneoidea</taxon>
        <taxon>Nephilidae</taxon>
        <taxon>Trichonephila</taxon>
    </lineage>
</organism>
<dbReference type="Proteomes" id="UP000887116">
    <property type="component" value="Unassembled WGS sequence"/>
</dbReference>
<evidence type="ECO:0000313" key="1">
    <source>
        <dbReference type="EMBL" id="GFQ88397.1"/>
    </source>
</evidence>
<dbReference type="AlphaFoldDB" id="A0A8X6I696"/>
<gene>
    <name evidence="1" type="ORF">TNCT_147201</name>
</gene>
<dbReference type="OrthoDB" id="410721at2759"/>
<protein>
    <submittedName>
        <fullName evidence="1">Uncharacterized protein</fullName>
    </submittedName>
</protein>
<sequence>MHHTIIKHRLICSVVYSDTHWVKSLKLSEDNMDLLSLMEKPLKYISELASQLETLLSCTAVGHRDYVCLESIVSSKLFNTSLLL</sequence>
<reference evidence="1" key="1">
    <citation type="submission" date="2020-07" db="EMBL/GenBank/DDBJ databases">
        <title>Multicomponent nature underlies the extraordinary mechanical properties of spider dragline silk.</title>
        <authorList>
            <person name="Kono N."/>
            <person name="Nakamura H."/>
            <person name="Mori M."/>
            <person name="Yoshida Y."/>
            <person name="Ohtoshi R."/>
            <person name="Malay A.D."/>
            <person name="Moran D.A.P."/>
            <person name="Tomita M."/>
            <person name="Numata K."/>
            <person name="Arakawa K."/>
        </authorList>
    </citation>
    <scope>NUCLEOTIDE SEQUENCE</scope>
</reference>
<evidence type="ECO:0000313" key="2">
    <source>
        <dbReference type="Proteomes" id="UP000887116"/>
    </source>
</evidence>
<proteinExistence type="predicted"/>
<accession>A0A8X6I696</accession>
<comment type="caution">
    <text evidence="1">The sequence shown here is derived from an EMBL/GenBank/DDBJ whole genome shotgun (WGS) entry which is preliminary data.</text>
</comment>
<dbReference type="EMBL" id="BMAO01033290">
    <property type="protein sequence ID" value="GFQ88397.1"/>
    <property type="molecule type" value="Genomic_DNA"/>
</dbReference>
<dbReference type="SUPFAM" id="SSF48065">
    <property type="entry name" value="DBL homology domain (DH-domain)"/>
    <property type="match status" value="1"/>
</dbReference>